<keyword evidence="7 8" id="KW-0472">Membrane</keyword>
<keyword evidence="4 8" id="KW-0812">Transmembrane</keyword>
<keyword evidence="11" id="KW-1185">Reference proteome</keyword>
<feature type="transmembrane region" description="Helical" evidence="8">
    <location>
        <begin position="338"/>
        <end position="362"/>
    </location>
</feature>
<dbReference type="EMBL" id="JBHLVZ010000084">
    <property type="protein sequence ID" value="MFC0388545.1"/>
    <property type="molecule type" value="Genomic_DNA"/>
</dbReference>
<evidence type="ECO:0000313" key="11">
    <source>
        <dbReference type="Proteomes" id="UP001589789"/>
    </source>
</evidence>
<keyword evidence="5" id="KW-0448">Lipopolysaccharide biosynthesis</keyword>
<organism evidence="10 11">
    <name type="scientific">Muricoccus vinaceus</name>
    <dbReference type="NCBI Taxonomy" id="424704"/>
    <lineage>
        <taxon>Bacteria</taxon>
        <taxon>Pseudomonadati</taxon>
        <taxon>Pseudomonadota</taxon>
        <taxon>Alphaproteobacteria</taxon>
        <taxon>Acetobacterales</taxon>
        <taxon>Roseomonadaceae</taxon>
        <taxon>Muricoccus</taxon>
    </lineage>
</organism>
<keyword evidence="6 8" id="KW-1133">Transmembrane helix</keyword>
<keyword evidence="1" id="KW-1003">Cell membrane</keyword>
<dbReference type="InterPro" id="IPR029044">
    <property type="entry name" value="Nucleotide-diphossugar_trans"/>
</dbReference>
<evidence type="ECO:0000256" key="8">
    <source>
        <dbReference type="SAM" id="Phobius"/>
    </source>
</evidence>
<keyword evidence="2 10" id="KW-0328">Glycosyltransferase</keyword>
<name>A0ABV6IY47_9PROT</name>
<keyword evidence="3 10" id="KW-0808">Transferase</keyword>
<dbReference type="Pfam" id="PF00535">
    <property type="entry name" value="Glycos_transf_2"/>
    <property type="match status" value="1"/>
</dbReference>
<dbReference type="InterPro" id="IPR050256">
    <property type="entry name" value="Glycosyltransferase_2"/>
</dbReference>
<evidence type="ECO:0000256" key="4">
    <source>
        <dbReference type="ARBA" id="ARBA00022692"/>
    </source>
</evidence>
<dbReference type="Proteomes" id="UP001589789">
    <property type="component" value="Unassembled WGS sequence"/>
</dbReference>
<evidence type="ECO:0000256" key="3">
    <source>
        <dbReference type="ARBA" id="ARBA00022679"/>
    </source>
</evidence>
<evidence type="ECO:0000256" key="6">
    <source>
        <dbReference type="ARBA" id="ARBA00022989"/>
    </source>
</evidence>
<dbReference type="RefSeq" id="WP_377055060.1">
    <property type="nucleotide sequence ID" value="NZ_JBHLVZ010000084.1"/>
</dbReference>
<evidence type="ECO:0000313" key="10">
    <source>
        <dbReference type="EMBL" id="MFC0388545.1"/>
    </source>
</evidence>
<evidence type="ECO:0000256" key="1">
    <source>
        <dbReference type="ARBA" id="ARBA00022475"/>
    </source>
</evidence>
<protein>
    <submittedName>
        <fullName evidence="10">Glycosyltransferase family 2 protein</fullName>
        <ecNumber evidence="10">2.4.-.-</ecNumber>
    </submittedName>
</protein>
<reference evidence="10 11" key="1">
    <citation type="submission" date="2024-09" db="EMBL/GenBank/DDBJ databases">
        <authorList>
            <person name="Sun Q."/>
            <person name="Mori K."/>
        </authorList>
    </citation>
    <scope>NUCLEOTIDE SEQUENCE [LARGE SCALE GENOMIC DNA]</scope>
    <source>
        <strain evidence="10 11">CCM 7468</strain>
    </source>
</reference>
<accession>A0ABV6IY47</accession>
<dbReference type="InterPro" id="IPR001173">
    <property type="entry name" value="Glyco_trans_2-like"/>
</dbReference>
<gene>
    <name evidence="10" type="ORF">ACFFIC_23815</name>
</gene>
<feature type="domain" description="Glycosyltransferase 2-like" evidence="9">
    <location>
        <begin position="77"/>
        <end position="208"/>
    </location>
</feature>
<dbReference type="PANTHER" id="PTHR48090">
    <property type="entry name" value="UNDECAPRENYL-PHOSPHATE 4-DEOXY-4-FORMAMIDO-L-ARABINOSE TRANSFERASE-RELATED"/>
    <property type="match status" value="1"/>
</dbReference>
<dbReference type="PANTHER" id="PTHR48090:SF3">
    <property type="entry name" value="UNDECAPRENYL-PHOSPHATE 4-DEOXY-4-FORMAMIDO-L-ARABINOSE TRANSFERASE"/>
    <property type="match status" value="1"/>
</dbReference>
<dbReference type="EC" id="2.4.-.-" evidence="10"/>
<dbReference type="CDD" id="cd04187">
    <property type="entry name" value="DPM1_like_bac"/>
    <property type="match status" value="1"/>
</dbReference>
<comment type="caution">
    <text evidence="10">The sequence shown here is derived from an EMBL/GenBank/DDBJ whole genome shotgun (WGS) entry which is preliminary data.</text>
</comment>
<evidence type="ECO:0000256" key="5">
    <source>
        <dbReference type="ARBA" id="ARBA00022985"/>
    </source>
</evidence>
<evidence type="ECO:0000256" key="2">
    <source>
        <dbReference type="ARBA" id="ARBA00022676"/>
    </source>
</evidence>
<proteinExistence type="predicted"/>
<sequence>MRGRLRAAAAERRWTNRDPARIAATHNRGGGAEDAALTVGRTIRLVSAPISLRETTFVVDGGPRREGRCPIERPELSLVVPLHNEEDNVLPLYEAVVGALDPAAIRFELVLVDDGSRDRTHELAAGLASRDPRVSVIRFRRNFGQTAAMATGIRLSTGEIVATMDGDLQNDPLDIVDMLDVLHQGYDIVVGWRHKRQDATLRVLPSKVANWMIRRLMRTEVKDSGCSLKLYRGDLIRNVPLYADMHRFIPALASLAGARLAQIRVRHHPRKFGQSKYGYSRIFKVFLDLISIRFLLSFNRRPYAWVLGAAVPASVMTLLILGYTIWESAVGQSVIVPLGVTLLMLSLSVFIVTWGLLGLLIAETGGLNLQNFASVAARLRDAGAQPERGPWGRAA</sequence>
<dbReference type="Gene3D" id="3.90.550.10">
    <property type="entry name" value="Spore Coat Polysaccharide Biosynthesis Protein SpsA, Chain A"/>
    <property type="match status" value="1"/>
</dbReference>
<evidence type="ECO:0000259" key="9">
    <source>
        <dbReference type="Pfam" id="PF00535"/>
    </source>
</evidence>
<dbReference type="SUPFAM" id="SSF53448">
    <property type="entry name" value="Nucleotide-diphospho-sugar transferases"/>
    <property type="match status" value="1"/>
</dbReference>
<feature type="transmembrane region" description="Helical" evidence="8">
    <location>
        <begin position="303"/>
        <end position="326"/>
    </location>
</feature>
<evidence type="ECO:0000256" key="7">
    <source>
        <dbReference type="ARBA" id="ARBA00023136"/>
    </source>
</evidence>
<dbReference type="GO" id="GO:0016757">
    <property type="term" value="F:glycosyltransferase activity"/>
    <property type="evidence" value="ECO:0007669"/>
    <property type="project" value="UniProtKB-KW"/>
</dbReference>